<gene>
    <name evidence="1" type="ORF">H2198_006745</name>
</gene>
<dbReference type="EMBL" id="JAPDRQ010000129">
    <property type="protein sequence ID" value="KAJ9654181.1"/>
    <property type="molecule type" value="Genomic_DNA"/>
</dbReference>
<accession>A0ACC3A201</accession>
<protein>
    <submittedName>
        <fullName evidence="1">Uncharacterized protein</fullName>
    </submittedName>
</protein>
<evidence type="ECO:0000313" key="1">
    <source>
        <dbReference type="EMBL" id="KAJ9654181.1"/>
    </source>
</evidence>
<dbReference type="Proteomes" id="UP001172386">
    <property type="component" value="Unassembled WGS sequence"/>
</dbReference>
<sequence length="333" mass="35385">MAISYKYYKGSPSGDIIEASGSHSASGTQALVELSHCGVCGSDEHFRRADQGLGHEGVGIIKALGENAGRLSSLKVGDRVGLGWMQKFCGYCDPCLSGRHFKCENSEQFGSSNLGQGCFGTSVTWDVTALTKIPDEIPSKFAGPLLCGGASVWSPLYEHGMKAGERVGIVGVGGLGHLAIQFASKLGFEPVVFSTTESKKSEAFGFGATEFHCTSGTDKLQGVAPLKHLLITTSLLPSLEPYIPVLAPFAKIFPLTVQFDSFPIPLMPLILQGLSVVGSAGAHPLSMRAMLDFAAKHNIRPQIEEFTLSVSGVTNAMQKLKDGDMRYRGVLVI</sequence>
<proteinExistence type="predicted"/>
<comment type="caution">
    <text evidence="1">The sequence shown here is derived from an EMBL/GenBank/DDBJ whole genome shotgun (WGS) entry which is preliminary data.</text>
</comment>
<organism evidence="1 2">
    <name type="scientific">Neophaeococcomyces mojaviensis</name>
    <dbReference type="NCBI Taxonomy" id="3383035"/>
    <lineage>
        <taxon>Eukaryota</taxon>
        <taxon>Fungi</taxon>
        <taxon>Dikarya</taxon>
        <taxon>Ascomycota</taxon>
        <taxon>Pezizomycotina</taxon>
        <taxon>Eurotiomycetes</taxon>
        <taxon>Chaetothyriomycetidae</taxon>
        <taxon>Chaetothyriales</taxon>
        <taxon>Chaetothyriales incertae sedis</taxon>
        <taxon>Neophaeococcomyces</taxon>
    </lineage>
</organism>
<reference evidence="1" key="1">
    <citation type="submission" date="2022-10" db="EMBL/GenBank/DDBJ databases">
        <title>Culturing micro-colonial fungi from biological soil crusts in the Mojave desert and describing Neophaeococcomyces mojavensis, and introducing the new genera and species Taxawa tesnikishii.</title>
        <authorList>
            <person name="Kurbessoian T."/>
            <person name="Stajich J.E."/>
        </authorList>
    </citation>
    <scope>NUCLEOTIDE SEQUENCE</scope>
    <source>
        <strain evidence="1">JES_112</strain>
    </source>
</reference>
<keyword evidence="2" id="KW-1185">Reference proteome</keyword>
<name>A0ACC3A201_9EURO</name>
<evidence type="ECO:0000313" key="2">
    <source>
        <dbReference type="Proteomes" id="UP001172386"/>
    </source>
</evidence>